<dbReference type="RefSeq" id="WP_170217358.1">
    <property type="nucleotide sequence ID" value="NZ_CP144375.1"/>
</dbReference>
<organism evidence="1 2">
    <name type="scientific">Kutzneria buriramensis</name>
    <dbReference type="NCBI Taxonomy" id="1045776"/>
    <lineage>
        <taxon>Bacteria</taxon>
        <taxon>Bacillati</taxon>
        <taxon>Actinomycetota</taxon>
        <taxon>Actinomycetes</taxon>
        <taxon>Pseudonocardiales</taxon>
        <taxon>Pseudonocardiaceae</taxon>
        <taxon>Kutzneria</taxon>
    </lineage>
</organism>
<dbReference type="Proteomes" id="UP000256269">
    <property type="component" value="Unassembled WGS sequence"/>
</dbReference>
<evidence type="ECO:0000313" key="2">
    <source>
        <dbReference type="Proteomes" id="UP000256269"/>
    </source>
</evidence>
<reference evidence="1 2" key="1">
    <citation type="submission" date="2018-08" db="EMBL/GenBank/DDBJ databases">
        <title>Genomic Encyclopedia of Archaeal and Bacterial Type Strains, Phase II (KMG-II): from individual species to whole genera.</title>
        <authorList>
            <person name="Goeker M."/>
        </authorList>
    </citation>
    <scope>NUCLEOTIDE SEQUENCE [LARGE SCALE GENOMIC DNA]</scope>
    <source>
        <strain evidence="1 2">DSM 45791</strain>
    </source>
</reference>
<keyword evidence="2" id="KW-1185">Reference proteome</keyword>
<evidence type="ECO:0000313" key="1">
    <source>
        <dbReference type="EMBL" id="REH53971.1"/>
    </source>
</evidence>
<protein>
    <submittedName>
        <fullName evidence="1">Polyketide cyclase/dehydrase/lipid transport protein</fullName>
    </submittedName>
</protein>
<name>A0A3E0I5U5_9PSEU</name>
<comment type="caution">
    <text evidence="1">The sequence shown here is derived from an EMBL/GenBank/DDBJ whole genome shotgun (WGS) entry which is preliminary data.</text>
</comment>
<dbReference type="EMBL" id="QUNO01000002">
    <property type="protein sequence ID" value="REH53971.1"/>
    <property type="molecule type" value="Genomic_DNA"/>
</dbReference>
<dbReference type="SUPFAM" id="SSF55961">
    <property type="entry name" value="Bet v1-like"/>
    <property type="match status" value="1"/>
</dbReference>
<gene>
    <name evidence="1" type="ORF">BCF44_102200</name>
</gene>
<dbReference type="Gene3D" id="3.30.530.20">
    <property type="match status" value="1"/>
</dbReference>
<proteinExistence type="predicted"/>
<sequence>MWHYERSIDADATPAAVWARYTDVAGWPEWNAGMEKMTIDGPFASGSTGVITNAQQGPAAFTLVDVVDGVSFTQETRIDENVTLRSHCKVVAGPGGGSTITHRTELDGPGGDQMGGAIGQFLSAGIDEGIFALAKLAG</sequence>
<dbReference type="Pfam" id="PF10604">
    <property type="entry name" value="Polyketide_cyc2"/>
    <property type="match status" value="1"/>
</dbReference>
<dbReference type="InterPro" id="IPR019587">
    <property type="entry name" value="Polyketide_cyclase/dehydratase"/>
</dbReference>
<dbReference type="InterPro" id="IPR023393">
    <property type="entry name" value="START-like_dom_sf"/>
</dbReference>
<dbReference type="AlphaFoldDB" id="A0A3E0I5U5"/>
<accession>A0A3E0I5U5</accession>